<sequence>MNENALEINGLYKSYCSLFKKETNAVIDFSLQIKKGEIFALLGPNGAGKTSVILTILGLLHKNQGDVKIFGQDCEKIDVKKRISYLPENPSFNFPRYLTAYEYLDLHGSLKGLSETEKVQQINPLLNRLELIEQKDKRISKFSKGMVTCLFDF</sequence>
<name>X1L5J7_9ZZZZ</name>
<protein>
    <recommendedName>
        <fullName evidence="4">ABC transporter domain-containing protein</fullName>
    </recommendedName>
</protein>
<dbReference type="SUPFAM" id="SSF52540">
    <property type="entry name" value="P-loop containing nucleoside triphosphate hydrolases"/>
    <property type="match status" value="1"/>
</dbReference>
<keyword evidence="2" id="KW-0547">Nucleotide-binding</keyword>
<dbReference type="PANTHER" id="PTHR42939">
    <property type="entry name" value="ABC TRANSPORTER ATP-BINDING PROTEIN ALBC-RELATED"/>
    <property type="match status" value="1"/>
</dbReference>
<reference evidence="5" key="1">
    <citation type="journal article" date="2014" name="Front. Microbiol.">
        <title>High frequency of phylogenetically diverse reductive dehalogenase-homologous genes in deep subseafloor sedimentary metagenomes.</title>
        <authorList>
            <person name="Kawai M."/>
            <person name="Futagami T."/>
            <person name="Toyoda A."/>
            <person name="Takaki Y."/>
            <person name="Nishi S."/>
            <person name="Hori S."/>
            <person name="Arai W."/>
            <person name="Tsubouchi T."/>
            <person name="Morono Y."/>
            <person name="Uchiyama I."/>
            <person name="Ito T."/>
            <person name="Fujiyama A."/>
            <person name="Inagaki F."/>
            <person name="Takami H."/>
        </authorList>
    </citation>
    <scope>NUCLEOTIDE SEQUENCE</scope>
    <source>
        <strain evidence="5">Expedition CK06-06</strain>
    </source>
</reference>
<evidence type="ECO:0000256" key="1">
    <source>
        <dbReference type="ARBA" id="ARBA00022448"/>
    </source>
</evidence>
<evidence type="ECO:0000313" key="5">
    <source>
        <dbReference type="EMBL" id="GAI14612.1"/>
    </source>
</evidence>
<proteinExistence type="predicted"/>
<dbReference type="GO" id="GO:0005524">
    <property type="term" value="F:ATP binding"/>
    <property type="evidence" value="ECO:0007669"/>
    <property type="project" value="UniProtKB-KW"/>
</dbReference>
<organism evidence="5">
    <name type="scientific">marine sediment metagenome</name>
    <dbReference type="NCBI Taxonomy" id="412755"/>
    <lineage>
        <taxon>unclassified sequences</taxon>
        <taxon>metagenomes</taxon>
        <taxon>ecological metagenomes</taxon>
    </lineage>
</organism>
<comment type="caution">
    <text evidence="5">The sequence shown here is derived from an EMBL/GenBank/DDBJ whole genome shotgun (WGS) entry which is preliminary data.</text>
</comment>
<feature type="domain" description="ABC transporter" evidence="4">
    <location>
        <begin position="28"/>
        <end position="146"/>
    </location>
</feature>
<dbReference type="InterPro" id="IPR003439">
    <property type="entry name" value="ABC_transporter-like_ATP-bd"/>
</dbReference>
<dbReference type="InterPro" id="IPR027417">
    <property type="entry name" value="P-loop_NTPase"/>
</dbReference>
<dbReference type="InterPro" id="IPR051782">
    <property type="entry name" value="ABC_Transporter_VariousFunc"/>
</dbReference>
<dbReference type="AlphaFoldDB" id="X1L5J7"/>
<evidence type="ECO:0000256" key="2">
    <source>
        <dbReference type="ARBA" id="ARBA00022741"/>
    </source>
</evidence>
<dbReference type="PANTHER" id="PTHR42939:SF1">
    <property type="entry name" value="ABC TRANSPORTER ATP-BINDING PROTEIN ALBC-RELATED"/>
    <property type="match status" value="1"/>
</dbReference>
<dbReference type="Gene3D" id="3.40.50.300">
    <property type="entry name" value="P-loop containing nucleotide triphosphate hydrolases"/>
    <property type="match status" value="1"/>
</dbReference>
<accession>X1L5J7</accession>
<dbReference type="Pfam" id="PF00005">
    <property type="entry name" value="ABC_tran"/>
    <property type="match status" value="1"/>
</dbReference>
<keyword evidence="3" id="KW-0067">ATP-binding</keyword>
<dbReference type="EMBL" id="BARV01004022">
    <property type="protein sequence ID" value="GAI14612.1"/>
    <property type="molecule type" value="Genomic_DNA"/>
</dbReference>
<gene>
    <name evidence="5" type="ORF">S06H3_09223</name>
</gene>
<evidence type="ECO:0000256" key="3">
    <source>
        <dbReference type="ARBA" id="ARBA00022840"/>
    </source>
</evidence>
<evidence type="ECO:0000259" key="4">
    <source>
        <dbReference type="Pfam" id="PF00005"/>
    </source>
</evidence>
<keyword evidence="1" id="KW-0813">Transport</keyword>
<dbReference type="GO" id="GO:0016887">
    <property type="term" value="F:ATP hydrolysis activity"/>
    <property type="evidence" value="ECO:0007669"/>
    <property type="project" value="InterPro"/>
</dbReference>